<name>A0A411B640_9CAUD</name>
<dbReference type="Pfam" id="PF21995">
    <property type="entry name" value="RNR-II_ins_dom"/>
    <property type="match status" value="1"/>
</dbReference>
<keyword evidence="4" id="KW-0170">Cobalt</keyword>
<evidence type="ECO:0000256" key="2">
    <source>
        <dbReference type="ARBA" id="ARBA00022628"/>
    </source>
</evidence>
<protein>
    <submittedName>
        <fullName evidence="6">Ribonucleotide reductase</fullName>
    </submittedName>
</protein>
<keyword evidence="2" id="KW-0846">Cobalamin</keyword>
<evidence type="ECO:0000256" key="3">
    <source>
        <dbReference type="ARBA" id="ARBA00023002"/>
    </source>
</evidence>
<sequence>MIAVPNEARPEGIFTLTLVDEKGFLTDPYRNFIHTSRYARYRDDLGRRETFVETVDRYMNYMRNSLINNHGYGVPEEEYDLVRDFILEQAAMPSMRAMMTAGPALDRDNVAAYNCSYVVIDDVRAFDEILYILMNGTGVGFSVEEKYVRKLPVIAEEFEATETVVKVADSKEGWARAYREVLSLLWGGRVPRWDTSKVRPAGARLKTFGGRASGPGPLEQLFQFTIDIFTKAAGRQLTSLEAHDLVCKIAEVVVVGGVRRSALISLSDLSDLRLATAKSGNWWESQPQRALANNSVAYTSKPDMTAFMAEWKNLYDSKSGERGIFNRQAAVKQVLKNERRDGNFDFGTNPCSEIILRPNQFCNLTEIVVRPDDNAESLMRKVKAATILGTWQSTLTNFKYLRKIWKKNTEEERLLGVSLTGQFGNRLMSGQEGMKELKDVLEALKYQAIAVNAATADAIGIPRSAAITCVKPSGTVSQLVGVPSGMHTEHDHFYIRTVRGDNKDPLTQFLKDSGVPNEPDVMKPNDTTVFSFPKKAADGALTRNDLTAIEHLEIWLAYQRHWCEHKPSITVSVKEHEWMEVGAWVYKHFDEVSGISFLPFSEHTYKQAPYQTISEAEYKEWLEKMPDEIQWDLLPTYEEGDNTTGSQELACSAGSCEVVDIG</sequence>
<comment type="cofactor">
    <cofactor evidence="1">
        <name>adenosylcob(III)alamin</name>
        <dbReference type="ChEBI" id="CHEBI:18408"/>
    </cofactor>
</comment>
<dbReference type="Proteomes" id="UP000290240">
    <property type="component" value="Segment"/>
</dbReference>
<dbReference type="InterPro" id="IPR054158">
    <property type="entry name" value="RNR-II_ins_dom"/>
</dbReference>
<dbReference type="GO" id="GO:0031419">
    <property type="term" value="F:cobalamin binding"/>
    <property type="evidence" value="ECO:0007669"/>
    <property type="project" value="UniProtKB-KW"/>
</dbReference>
<accession>A0A411B640</accession>
<reference evidence="6 7" key="1">
    <citation type="submission" date="2019-01" db="EMBL/GenBank/DDBJ databases">
        <authorList>
            <person name="Teutsch A."/>
            <person name="Aseo R.J."/>
            <person name="Bailey B.D."/>
            <person name="Haggerty K.J."/>
            <person name="Martinez Fernandez C."/>
            <person name="Phetsavong A.T."/>
            <person name="Layton S.R."/>
            <person name="Nayek S."/>
            <person name="Hughes L.E."/>
            <person name="Garlena R.A."/>
            <person name="Russell D.A."/>
            <person name="Pope W.H."/>
            <person name="Jacobs-Sera D."/>
            <person name="Hatfull G.F."/>
        </authorList>
    </citation>
    <scope>NUCLEOTIDE SEQUENCE [LARGE SCALE GENOMIC DNA]</scope>
</reference>
<keyword evidence="3" id="KW-0560">Oxidoreductase</keyword>
<evidence type="ECO:0000256" key="4">
    <source>
        <dbReference type="ARBA" id="ARBA00023285"/>
    </source>
</evidence>
<dbReference type="Gene3D" id="3.20.70.20">
    <property type="match status" value="3"/>
</dbReference>
<organism evidence="6 7">
    <name type="scientific">Streptomyces phage Teutsch</name>
    <dbReference type="NCBI Taxonomy" id="2510588"/>
    <lineage>
        <taxon>Viruses</taxon>
        <taxon>Duplodnaviria</taxon>
        <taxon>Heunggongvirae</taxon>
        <taxon>Uroviricota</taxon>
        <taxon>Caudoviricetes</taxon>
        <taxon>Stanwilliamsviridae</taxon>
        <taxon>Boydwoodruffvirinae</taxon>
        <taxon>Samistivirus</taxon>
        <taxon>Samistivirus peebs</taxon>
    </lineage>
</organism>
<feature type="domain" description="B12-dependent ribonucleotide reductase insertion" evidence="5">
    <location>
        <begin position="162"/>
        <end position="222"/>
    </location>
</feature>
<evidence type="ECO:0000313" key="7">
    <source>
        <dbReference type="Proteomes" id="UP000290240"/>
    </source>
</evidence>
<dbReference type="SUPFAM" id="SSF51998">
    <property type="entry name" value="PFL-like glycyl radical enzymes"/>
    <property type="match status" value="1"/>
</dbReference>
<proteinExistence type="predicted"/>
<dbReference type="PANTHER" id="PTHR43371:SF1">
    <property type="entry name" value="RIBONUCLEOSIDE-DIPHOSPHATE REDUCTASE"/>
    <property type="match status" value="1"/>
</dbReference>
<dbReference type="GO" id="GO:0004748">
    <property type="term" value="F:ribonucleoside-diphosphate reductase activity, thioredoxin disulfide as acceptor"/>
    <property type="evidence" value="ECO:0007669"/>
    <property type="project" value="TreeGrafter"/>
</dbReference>
<gene>
    <name evidence="6" type="primary">42</name>
    <name evidence="6" type="ORF">SEA_TEUTSCH_42</name>
</gene>
<dbReference type="PANTHER" id="PTHR43371">
    <property type="entry name" value="VITAMIN B12-DEPENDENT RIBONUCLEOTIDE REDUCTASE"/>
    <property type="match status" value="1"/>
</dbReference>
<dbReference type="InterPro" id="IPR050862">
    <property type="entry name" value="RdRp_reductase_class-2"/>
</dbReference>
<dbReference type="EMBL" id="MK460248">
    <property type="protein sequence ID" value="QAX95778.1"/>
    <property type="molecule type" value="Genomic_DNA"/>
</dbReference>
<evidence type="ECO:0000256" key="1">
    <source>
        <dbReference type="ARBA" id="ARBA00001922"/>
    </source>
</evidence>
<evidence type="ECO:0000313" key="6">
    <source>
        <dbReference type="EMBL" id="QAX95778.1"/>
    </source>
</evidence>
<evidence type="ECO:0000259" key="5">
    <source>
        <dbReference type="Pfam" id="PF21995"/>
    </source>
</evidence>